<evidence type="ECO:0000313" key="2">
    <source>
        <dbReference type="Proteomes" id="UP000887565"/>
    </source>
</evidence>
<organism evidence="2 3">
    <name type="scientific">Romanomermis culicivorax</name>
    <name type="common">Nematode worm</name>
    <dbReference type="NCBI Taxonomy" id="13658"/>
    <lineage>
        <taxon>Eukaryota</taxon>
        <taxon>Metazoa</taxon>
        <taxon>Ecdysozoa</taxon>
        <taxon>Nematoda</taxon>
        <taxon>Enoplea</taxon>
        <taxon>Dorylaimia</taxon>
        <taxon>Mermithida</taxon>
        <taxon>Mermithoidea</taxon>
        <taxon>Mermithidae</taxon>
        <taxon>Romanomermis</taxon>
    </lineage>
</organism>
<evidence type="ECO:0000256" key="1">
    <source>
        <dbReference type="SAM" id="MobiDB-lite"/>
    </source>
</evidence>
<proteinExistence type="predicted"/>
<sequence length="185" mass="19008">MLMSLLTARNVSPKALATLVSELVAGASGCCWAITNSVWALLLIVGSNGAMAGAGCALGLTCSTAWQMAFTASDEGSPSNKLFSRGVALIVPLVMNLRAHRATSGPNICNAASAESTTSTVVHASTSNSSLSNTQGRCQYFLAKSVDQTARIASVTEDESASVTGKHQPLDKSPRCGNDGRGDEV</sequence>
<name>A0A915IUY4_ROMCU</name>
<accession>A0A915IUY4</accession>
<dbReference type="WBParaSite" id="nRc.2.0.1.t17878-RA">
    <property type="protein sequence ID" value="nRc.2.0.1.t17878-RA"/>
    <property type="gene ID" value="nRc.2.0.1.g17878"/>
</dbReference>
<protein>
    <submittedName>
        <fullName evidence="3">Uncharacterized protein</fullName>
    </submittedName>
</protein>
<feature type="compositionally biased region" description="Basic and acidic residues" evidence="1">
    <location>
        <begin position="168"/>
        <end position="185"/>
    </location>
</feature>
<dbReference type="AlphaFoldDB" id="A0A915IUY4"/>
<feature type="region of interest" description="Disordered" evidence="1">
    <location>
        <begin position="155"/>
        <end position="185"/>
    </location>
</feature>
<keyword evidence="2" id="KW-1185">Reference proteome</keyword>
<evidence type="ECO:0000313" key="3">
    <source>
        <dbReference type="WBParaSite" id="nRc.2.0.1.t17878-RA"/>
    </source>
</evidence>
<reference evidence="3" key="1">
    <citation type="submission" date="2022-11" db="UniProtKB">
        <authorList>
            <consortium name="WormBaseParasite"/>
        </authorList>
    </citation>
    <scope>IDENTIFICATION</scope>
</reference>
<dbReference type="Proteomes" id="UP000887565">
    <property type="component" value="Unplaced"/>
</dbReference>